<dbReference type="InterPro" id="IPR015045">
    <property type="entry name" value="MPT-1-like_LmxM"/>
</dbReference>
<sequence>MRQPIEDLLKDYHQNELPKNPKTLVFKGVDGYDVYNPSSPFLFEGKELILARVEKRDSEVSKSVYFENQNGIYVKREDLTPLDLQDPCITKIGLDFVVGGTYVFHENGQVRWYTRFYKGDHPNNLKVSLNAPMGMKDVRLIELPDGRIGVFTRPQGEKGKRGQIGFDIANSYDEVTTEFIDKAPLFEQFILTEWGGANHLLMLDDHTIGVLGHIANFSGNDIRHYYSMTFKVDIRTKQASPMKLIAAREHFNPGPSKRDDLIDVLFSAALVPLNKNTYTLYVGVSDAEVQTIEVSNPF</sequence>
<comment type="caution">
    <text evidence="1">The sequence shown here is derived from an EMBL/GenBank/DDBJ whole genome shotgun (WGS) entry which is preliminary data.</text>
</comment>
<gene>
    <name evidence="1" type="ORF">N7603_00425</name>
</gene>
<dbReference type="Pfam" id="PF08950">
    <property type="entry name" value="DUF1861"/>
    <property type="match status" value="1"/>
</dbReference>
<reference evidence="2" key="1">
    <citation type="submission" date="2023-07" db="EMBL/GenBank/DDBJ databases">
        <title>Novel Mycoplasma species identified in domestic and wild animals.</title>
        <authorList>
            <person name="Volokhov D.V."/>
            <person name="Furtak V.A."/>
            <person name="Zagorodnyaya T.A."/>
        </authorList>
    </citation>
    <scope>NUCLEOTIDE SEQUENCE [LARGE SCALE GENOMIC DNA]</scope>
    <source>
        <strain evidence="2">92-19</strain>
    </source>
</reference>
<evidence type="ECO:0000313" key="1">
    <source>
        <dbReference type="EMBL" id="MCU0104125.1"/>
    </source>
</evidence>
<proteinExistence type="predicted"/>
<dbReference type="RefSeq" id="WP_262095337.1">
    <property type="nucleotide sequence ID" value="NZ_JAOEGN010000001.1"/>
</dbReference>
<accession>A0ABT2PT52</accession>
<dbReference type="InterPro" id="IPR023296">
    <property type="entry name" value="Glyco_hydro_beta-prop_sf"/>
</dbReference>
<dbReference type="EMBL" id="JAOEGN010000001">
    <property type="protein sequence ID" value="MCU0104125.1"/>
    <property type="molecule type" value="Genomic_DNA"/>
</dbReference>
<name>A0ABT2PT52_9MOLU</name>
<protein>
    <submittedName>
        <fullName evidence="1">DUF1861 family protein</fullName>
    </submittedName>
</protein>
<dbReference type="PANTHER" id="PTHR37036">
    <property type="match status" value="1"/>
</dbReference>
<dbReference type="PANTHER" id="PTHR37036:SF2">
    <property type="entry name" value="DUF1861 FAMILY PROTEIN"/>
    <property type="match status" value="1"/>
</dbReference>
<organism evidence="1 2">
    <name type="scientific">Paracholeplasma vituli</name>
    <dbReference type="NCBI Taxonomy" id="69473"/>
    <lineage>
        <taxon>Bacteria</taxon>
        <taxon>Bacillati</taxon>
        <taxon>Mycoplasmatota</taxon>
        <taxon>Mollicutes</taxon>
        <taxon>Acholeplasmatales</taxon>
        <taxon>Acholeplasmataceae</taxon>
        <taxon>Paracholeplasma</taxon>
    </lineage>
</organism>
<keyword evidence="2" id="KW-1185">Reference proteome</keyword>
<dbReference type="SUPFAM" id="SSF75005">
    <property type="entry name" value="Arabinanase/levansucrase/invertase"/>
    <property type="match status" value="1"/>
</dbReference>
<dbReference type="Gene3D" id="2.115.10.20">
    <property type="entry name" value="Glycosyl hydrolase domain, family 43"/>
    <property type="match status" value="1"/>
</dbReference>
<evidence type="ECO:0000313" key="2">
    <source>
        <dbReference type="Proteomes" id="UP001209076"/>
    </source>
</evidence>
<dbReference type="Proteomes" id="UP001209076">
    <property type="component" value="Unassembled WGS sequence"/>
</dbReference>